<name>A0A098VVM1_9MICR</name>
<feature type="transmembrane region" description="Helical" evidence="1">
    <location>
        <begin position="114"/>
        <end position="135"/>
    </location>
</feature>
<keyword evidence="3" id="KW-1185">Reference proteome</keyword>
<keyword evidence="1" id="KW-1133">Transmembrane helix</keyword>
<evidence type="ECO:0000313" key="2">
    <source>
        <dbReference type="EMBL" id="KGG53183.1"/>
    </source>
</evidence>
<gene>
    <name evidence="2" type="ORF">DI09_106p70</name>
</gene>
<dbReference type="RefSeq" id="XP_013239619.1">
    <property type="nucleotide sequence ID" value="XM_013384165.1"/>
</dbReference>
<comment type="caution">
    <text evidence="2">The sequence shown here is derived from an EMBL/GenBank/DDBJ whole genome shotgun (WGS) entry which is preliminary data.</text>
</comment>
<sequence length="236" mass="27248">MAVFYKPWIVYPSIVFTIASGLFSIIPKFLSESFLVKSITAPSEVSKQVLLDRYKRILNMFSSNHLVHFKLLKEQIAENFDVEALKILIKERQSSNKPVGPLMEDLQLLVLKQLITVLIFPPYIFTHILPIYSILNREQYLCELKTNYGLEPNEDQFKSSVYLLSMFQDHLIKFSLLQTIASVDAITPIALIEDVLQQHRPSSVELSQLLYCNRHLSATDEELDNIFKRYGHLISV</sequence>
<organism evidence="2 3">
    <name type="scientific">Mitosporidium daphniae</name>
    <dbReference type="NCBI Taxonomy" id="1485682"/>
    <lineage>
        <taxon>Eukaryota</taxon>
        <taxon>Fungi</taxon>
        <taxon>Fungi incertae sedis</taxon>
        <taxon>Microsporidia</taxon>
        <taxon>Mitosporidium</taxon>
    </lineage>
</organism>
<protein>
    <submittedName>
        <fullName evidence="2">Uncharacterized protein</fullName>
    </submittedName>
</protein>
<evidence type="ECO:0000256" key="1">
    <source>
        <dbReference type="SAM" id="Phobius"/>
    </source>
</evidence>
<dbReference type="HOGENOM" id="CLU_1175675_0_0_1"/>
<reference evidence="2 3" key="1">
    <citation type="submission" date="2014-04" db="EMBL/GenBank/DDBJ databases">
        <title>A new species of microsporidia sheds light on the evolution of extreme parasitism.</title>
        <authorList>
            <person name="Haag K.L."/>
            <person name="James T.Y."/>
            <person name="Larsson R."/>
            <person name="Schaer T.M."/>
            <person name="Refardt D."/>
            <person name="Pombert J.-F."/>
            <person name="Ebert D."/>
        </authorList>
    </citation>
    <scope>NUCLEOTIDE SEQUENCE [LARGE SCALE GENOMIC DNA]</scope>
    <source>
        <strain evidence="2 3">UGP3</strain>
        <tissue evidence="2">Spores</tissue>
    </source>
</reference>
<proteinExistence type="predicted"/>
<dbReference type="GeneID" id="25257935"/>
<evidence type="ECO:0000313" key="3">
    <source>
        <dbReference type="Proteomes" id="UP000029725"/>
    </source>
</evidence>
<keyword evidence="1" id="KW-0472">Membrane</keyword>
<dbReference type="Proteomes" id="UP000029725">
    <property type="component" value="Unassembled WGS sequence"/>
</dbReference>
<keyword evidence="1" id="KW-0812">Transmembrane</keyword>
<dbReference type="VEuPathDB" id="MicrosporidiaDB:DI09_106p70"/>
<accession>A0A098VVM1</accession>
<feature type="transmembrane region" description="Helical" evidence="1">
    <location>
        <begin position="7"/>
        <end position="26"/>
    </location>
</feature>
<dbReference type="EMBL" id="JMKJ01000007">
    <property type="protein sequence ID" value="KGG53183.1"/>
    <property type="molecule type" value="Genomic_DNA"/>
</dbReference>
<dbReference type="AlphaFoldDB" id="A0A098VVM1"/>